<evidence type="ECO:0008006" key="4">
    <source>
        <dbReference type="Google" id="ProtNLM"/>
    </source>
</evidence>
<accession>A0ABU4M8H0</accession>
<name>A0ABU4M8H0_9ACTN</name>
<comment type="caution">
    <text evidence="2">The sequence shown here is derived from an EMBL/GenBank/DDBJ whole genome shotgun (WGS) entry which is preliminary data.</text>
</comment>
<gene>
    <name evidence="2" type="ORF">PV666_40260</name>
</gene>
<organism evidence="2 3">
    <name type="scientific">Streptomyces acidiscabies</name>
    <dbReference type="NCBI Taxonomy" id="42234"/>
    <lineage>
        <taxon>Bacteria</taxon>
        <taxon>Bacillati</taxon>
        <taxon>Actinomycetota</taxon>
        <taxon>Actinomycetes</taxon>
        <taxon>Kitasatosporales</taxon>
        <taxon>Streptomycetaceae</taxon>
        <taxon>Streptomyces</taxon>
    </lineage>
</organism>
<evidence type="ECO:0000313" key="2">
    <source>
        <dbReference type="EMBL" id="MDX3024062.1"/>
    </source>
</evidence>
<keyword evidence="3" id="KW-1185">Reference proteome</keyword>
<evidence type="ECO:0000313" key="3">
    <source>
        <dbReference type="Proteomes" id="UP001272987"/>
    </source>
</evidence>
<dbReference type="EMBL" id="JARAWP010000031">
    <property type="protein sequence ID" value="MDX3024062.1"/>
    <property type="molecule type" value="Genomic_DNA"/>
</dbReference>
<dbReference type="RefSeq" id="WP_319167178.1">
    <property type="nucleotide sequence ID" value="NZ_JARAWP010000031.1"/>
</dbReference>
<sequence length="62" mass="6573">MNGSTRWHRAAGRIAEAAGRTVRLGPGLAGAGLVAYGVWLAWPPLGFVVLGAFLLLTDRRMP</sequence>
<proteinExistence type="predicted"/>
<reference evidence="2 3" key="1">
    <citation type="journal article" date="2023" name="Microb. Genom.">
        <title>Mesoterricola silvestris gen. nov., sp. nov., Mesoterricola sediminis sp. nov., Geothrix oryzae sp. nov., Geothrix edaphica sp. nov., Geothrix rubra sp. nov., and Geothrix limicola sp. nov., six novel members of Acidobacteriota isolated from soils.</title>
        <authorList>
            <person name="Weisberg A.J."/>
            <person name="Pearce E."/>
            <person name="Kramer C.G."/>
            <person name="Chang J.H."/>
            <person name="Clarke C.R."/>
        </authorList>
    </citation>
    <scope>NUCLEOTIDE SEQUENCE [LARGE SCALE GENOMIC DNA]</scope>
    <source>
        <strain evidence="2 3">NB05-1H</strain>
    </source>
</reference>
<keyword evidence="1" id="KW-0812">Transmembrane</keyword>
<keyword evidence="1" id="KW-1133">Transmembrane helix</keyword>
<dbReference type="Proteomes" id="UP001272987">
    <property type="component" value="Unassembled WGS sequence"/>
</dbReference>
<feature type="transmembrane region" description="Helical" evidence="1">
    <location>
        <begin position="33"/>
        <end position="56"/>
    </location>
</feature>
<evidence type="ECO:0000256" key="1">
    <source>
        <dbReference type="SAM" id="Phobius"/>
    </source>
</evidence>
<protein>
    <recommendedName>
        <fullName evidence="4">Integral membrane protein</fullName>
    </recommendedName>
</protein>
<keyword evidence="1" id="KW-0472">Membrane</keyword>